<dbReference type="InterPro" id="IPR010538">
    <property type="entry name" value="DHOR"/>
</dbReference>
<evidence type="ECO:0000256" key="4">
    <source>
        <dbReference type="PROSITE-ProRule" id="PRU00433"/>
    </source>
</evidence>
<reference evidence="7" key="1">
    <citation type="journal article" date="2012" name="Vet. Microbiol.">
        <title>Comparative genomic analyses of the Taylorellae.</title>
        <authorList>
            <person name="Hauser H."/>
            <person name="Richter D.C."/>
            <person name="van Tonder A."/>
            <person name="Clark L."/>
            <person name="Preston A."/>
        </authorList>
    </citation>
    <scope>NUCLEOTIDE SEQUENCE</scope>
    <source>
        <strain evidence="7">14/45</strain>
    </source>
</reference>
<evidence type="ECO:0000259" key="6">
    <source>
        <dbReference type="PROSITE" id="PS51007"/>
    </source>
</evidence>
<evidence type="ECO:0000256" key="3">
    <source>
        <dbReference type="ARBA" id="ARBA00023004"/>
    </source>
</evidence>
<dbReference type="PROSITE" id="PS51007">
    <property type="entry name" value="CYTC"/>
    <property type="match status" value="1"/>
</dbReference>
<dbReference type="Gene3D" id="1.10.760.10">
    <property type="entry name" value="Cytochrome c-like domain"/>
    <property type="match status" value="1"/>
</dbReference>
<gene>
    <name evidence="7" type="ORF">KUM_1091</name>
</gene>
<name>I7JMZ7_9BURK</name>
<protein>
    <submittedName>
        <fullName evidence="7">Putative thiol oxidoreductase protein</fullName>
    </submittedName>
</protein>
<keyword evidence="5" id="KW-0732">Signal</keyword>
<keyword evidence="1 4" id="KW-0349">Heme</keyword>
<keyword evidence="2 4" id="KW-0479">Metal-binding</keyword>
<dbReference type="SUPFAM" id="SSF46626">
    <property type="entry name" value="Cytochrome c"/>
    <property type="match status" value="1"/>
</dbReference>
<dbReference type="HOGENOM" id="CLU_033900_1_0_4"/>
<feature type="domain" description="Cytochrome c" evidence="6">
    <location>
        <begin position="324"/>
        <end position="446"/>
    </location>
</feature>
<proteinExistence type="predicted"/>
<dbReference type="GO" id="GO:0009055">
    <property type="term" value="F:electron transfer activity"/>
    <property type="evidence" value="ECO:0007669"/>
    <property type="project" value="InterPro"/>
</dbReference>
<dbReference type="GO" id="GO:0020037">
    <property type="term" value="F:heme binding"/>
    <property type="evidence" value="ECO:0007669"/>
    <property type="project" value="InterPro"/>
</dbReference>
<dbReference type="InterPro" id="IPR051395">
    <property type="entry name" value="Cytochrome_c_Peroxidase/MauG"/>
</dbReference>
<evidence type="ECO:0000256" key="5">
    <source>
        <dbReference type="SAM" id="SignalP"/>
    </source>
</evidence>
<dbReference type="EMBL" id="HE681424">
    <property type="protein sequence ID" value="CCG19875.1"/>
    <property type="molecule type" value="Genomic_DNA"/>
</dbReference>
<dbReference type="GO" id="GO:0004130">
    <property type="term" value="F:cytochrome-c peroxidase activity"/>
    <property type="evidence" value="ECO:0007669"/>
    <property type="project" value="TreeGrafter"/>
</dbReference>
<dbReference type="Pfam" id="PF06537">
    <property type="entry name" value="DHOR"/>
    <property type="match status" value="1"/>
</dbReference>
<dbReference type="BioCyc" id="TASI1091495:G13GE-1084-MONOMER"/>
<dbReference type="AlphaFoldDB" id="I7JMZ7"/>
<feature type="signal peptide" evidence="5">
    <location>
        <begin position="1"/>
        <end position="26"/>
    </location>
</feature>
<evidence type="ECO:0000256" key="2">
    <source>
        <dbReference type="ARBA" id="ARBA00022723"/>
    </source>
</evidence>
<keyword evidence="3 4" id="KW-0408">Iron</keyword>
<dbReference type="RefSeq" id="WP_015551910.1">
    <property type="nucleotide sequence ID" value="NC_021033.1"/>
</dbReference>
<organism evidence="7">
    <name type="scientific">Taylorella asinigenitalis 14/45</name>
    <dbReference type="NCBI Taxonomy" id="1091495"/>
    <lineage>
        <taxon>Bacteria</taxon>
        <taxon>Pseudomonadati</taxon>
        <taxon>Pseudomonadota</taxon>
        <taxon>Betaproteobacteria</taxon>
        <taxon>Burkholderiales</taxon>
        <taxon>Alcaligenaceae</taxon>
        <taxon>Taylorella</taxon>
    </lineage>
</organism>
<dbReference type="GO" id="GO:0046872">
    <property type="term" value="F:metal ion binding"/>
    <property type="evidence" value="ECO:0007669"/>
    <property type="project" value="UniProtKB-KW"/>
</dbReference>
<sequence length="446" mass="49915">MLKKLKLTKLLFSLSCTLLVSPSLLAAEQAKFTDEEEDSFTEGRSFFHIPWVAAPSSTTARDGLGPLFSSNTCASCHIAKKQKSPLITDSFVHGLYVVRLAQFEEHFKRKTEQIALPDPVYGHQLSSKSIGTVPLEGKVKLSKKSFNEPSSDGTQVKLSQWEIGTHQMGYGPLDSKTGISIRITPPLIGLKYIENLPEEYFAEESKLQTEADPEMAGKANKVYDPVNKTFAIGKFGWKASQPSILVQSGDAALNDMGLTNIVIENESCTQFQKECLEAPRGRRLKFEMHLPDYDLPTHRLESIAFYVAHLPLPPKKELTKEELKLSERGKKVFNELQCVFCHKPSLTTKDGVTFEPFSDFLLHDMGEGLSDKRPEFEASVSQWRTAPLWRNYTKAELGLGYLHDGRAETLIEAIAWHGGQAQKAKEGFLSLSEEDREALLKYLNSL</sequence>
<dbReference type="KEGG" id="tat:KUM_1091"/>
<evidence type="ECO:0000313" key="7">
    <source>
        <dbReference type="EMBL" id="CCG19875.1"/>
    </source>
</evidence>
<accession>I7JMZ7</accession>
<dbReference type="PANTHER" id="PTHR30600:SF4">
    <property type="entry name" value="CYTOCHROME C DOMAIN-CONTAINING PROTEIN"/>
    <property type="match status" value="1"/>
</dbReference>
<feature type="chain" id="PRO_5003711439" evidence="5">
    <location>
        <begin position="27"/>
        <end position="446"/>
    </location>
</feature>
<dbReference type="PANTHER" id="PTHR30600">
    <property type="entry name" value="CYTOCHROME C PEROXIDASE-RELATED"/>
    <property type="match status" value="1"/>
</dbReference>
<dbReference type="InterPro" id="IPR009056">
    <property type="entry name" value="Cyt_c-like_dom"/>
</dbReference>
<dbReference type="InterPro" id="IPR036909">
    <property type="entry name" value="Cyt_c-like_dom_sf"/>
</dbReference>
<evidence type="ECO:0000256" key="1">
    <source>
        <dbReference type="ARBA" id="ARBA00022617"/>
    </source>
</evidence>